<keyword evidence="10 11" id="KW-0472">Membrane</keyword>
<dbReference type="EMBL" id="JACSPU010000001">
    <property type="protein sequence ID" value="MBD8013921.1"/>
    <property type="molecule type" value="Genomic_DNA"/>
</dbReference>
<dbReference type="NCBIfam" id="TIGR00054">
    <property type="entry name" value="RIP metalloprotease RseP"/>
    <property type="match status" value="1"/>
</dbReference>
<dbReference type="Pfam" id="PF17820">
    <property type="entry name" value="PDZ_6"/>
    <property type="match status" value="1"/>
</dbReference>
<evidence type="ECO:0000256" key="8">
    <source>
        <dbReference type="ARBA" id="ARBA00022989"/>
    </source>
</evidence>
<dbReference type="PANTHER" id="PTHR42837:SF2">
    <property type="entry name" value="MEMBRANE METALLOPROTEASE ARASP2, CHLOROPLASTIC-RELATED"/>
    <property type="match status" value="1"/>
</dbReference>
<dbReference type="EC" id="3.4.24.-" evidence="11"/>
<keyword evidence="7 11" id="KW-0862">Zinc</keyword>
<accession>A0ABR8WA66</accession>
<dbReference type="InterPro" id="IPR041489">
    <property type="entry name" value="PDZ_6"/>
</dbReference>
<evidence type="ECO:0000313" key="14">
    <source>
        <dbReference type="Proteomes" id="UP000658980"/>
    </source>
</evidence>
<dbReference type="Pfam" id="PF02163">
    <property type="entry name" value="Peptidase_M50"/>
    <property type="match status" value="1"/>
</dbReference>
<dbReference type="CDD" id="cd06163">
    <property type="entry name" value="S2P-M50_PDZ_RseP-like"/>
    <property type="match status" value="1"/>
</dbReference>
<dbReference type="GO" id="GO:0008237">
    <property type="term" value="F:metallopeptidase activity"/>
    <property type="evidence" value="ECO:0007669"/>
    <property type="project" value="UniProtKB-KW"/>
</dbReference>
<keyword evidence="14" id="KW-1185">Reference proteome</keyword>
<organism evidence="13 14">
    <name type="scientific">Planococcus wigleyi</name>
    <dbReference type="NCBI Taxonomy" id="2762216"/>
    <lineage>
        <taxon>Bacteria</taxon>
        <taxon>Bacillati</taxon>
        <taxon>Bacillota</taxon>
        <taxon>Bacilli</taxon>
        <taxon>Bacillales</taxon>
        <taxon>Caryophanaceae</taxon>
        <taxon>Planococcus</taxon>
    </lineage>
</organism>
<keyword evidence="4" id="KW-0645">Protease</keyword>
<sequence>METVISFIIIFGALVFFHEFGHFLFAKRSGILVREFAIGMGPKILGITKGETLYTLRLLPIGGYVRMAGEDMDTIHLQAGHRIGVLLNKEGQAKKIIMNQKHVYPEILFLEVEEADLEKELWIKGYDEEEKLIRIEVARDAVVEENGRETILAPYDRQFDSKSVGKRFMTIFAGPLFNFILAFLIFTALGMMQGIPTFEPVITEVTEDSPAAEAGMQNGDLVTEIEGNPIGTWDELVESVQNNAGNALEFEVERNGEPLNFTITPEVSEQSPEEIGVIGVLYQSPVEKDFFGSFVYGAEQTVFWFKEIFRLLGMLVTGQFTIDALSGPVGIYKTTEEVAKYGFFTLMSWAGMLSINLGIMNLLPLPALDGGRLMFFILEAVRGKPVDRQKEGMVHFVGIMLLMLLMIVVTWNDIQKYFF</sequence>
<gene>
    <name evidence="13" type="primary">rseP</name>
    <name evidence="13" type="ORF">H9630_03740</name>
</gene>
<keyword evidence="8 11" id="KW-1133">Transmembrane helix</keyword>
<dbReference type="InterPro" id="IPR036034">
    <property type="entry name" value="PDZ_sf"/>
</dbReference>
<name>A0ABR8WA66_9BACL</name>
<dbReference type="SUPFAM" id="SSF50156">
    <property type="entry name" value="PDZ domain-like"/>
    <property type="match status" value="1"/>
</dbReference>
<keyword evidence="11" id="KW-0479">Metal-binding</keyword>
<feature type="domain" description="PDZ" evidence="12">
    <location>
        <begin position="182"/>
        <end position="256"/>
    </location>
</feature>
<evidence type="ECO:0000259" key="12">
    <source>
        <dbReference type="SMART" id="SM00228"/>
    </source>
</evidence>
<evidence type="ECO:0000256" key="6">
    <source>
        <dbReference type="ARBA" id="ARBA00022801"/>
    </source>
</evidence>
<feature type="transmembrane region" description="Helical" evidence="11">
    <location>
        <begin position="168"/>
        <end position="192"/>
    </location>
</feature>
<comment type="caution">
    <text evidence="13">The sequence shown here is derived from an EMBL/GenBank/DDBJ whole genome shotgun (WGS) entry which is preliminary data.</text>
</comment>
<evidence type="ECO:0000256" key="5">
    <source>
        <dbReference type="ARBA" id="ARBA00022692"/>
    </source>
</evidence>
<evidence type="ECO:0000313" key="13">
    <source>
        <dbReference type="EMBL" id="MBD8013921.1"/>
    </source>
</evidence>
<dbReference type="InterPro" id="IPR004387">
    <property type="entry name" value="Pept_M50_Zn"/>
</dbReference>
<keyword evidence="5 11" id="KW-0812">Transmembrane</keyword>
<protein>
    <recommendedName>
        <fullName evidence="11">Zinc metalloprotease</fullName>
        <ecNumber evidence="11">3.4.24.-</ecNumber>
    </recommendedName>
</protein>
<evidence type="ECO:0000256" key="1">
    <source>
        <dbReference type="ARBA" id="ARBA00001947"/>
    </source>
</evidence>
<dbReference type="Gene3D" id="2.30.42.10">
    <property type="match status" value="1"/>
</dbReference>
<evidence type="ECO:0000256" key="10">
    <source>
        <dbReference type="ARBA" id="ARBA00023136"/>
    </source>
</evidence>
<dbReference type="InterPro" id="IPR001478">
    <property type="entry name" value="PDZ"/>
</dbReference>
<evidence type="ECO:0000256" key="7">
    <source>
        <dbReference type="ARBA" id="ARBA00022833"/>
    </source>
</evidence>
<dbReference type="RefSeq" id="WP_191714128.1">
    <property type="nucleotide sequence ID" value="NZ_JACSPU010000001.1"/>
</dbReference>
<evidence type="ECO:0000256" key="9">
    <source>
        <dbReference type="ARBA" id="ARBA00023049"/>
    </source>
</evidence>
<dbReference type="PANTHER" id="PTHR42837">
    <property type="entry name" value="REGULATOR OF SIGMA-E PROTEASE RSEP"/>
    <property type="match status" value="1"/>
</dbReference>
<dbReference type="Proteomes" id="UP000658980">
    <property type="component" value="Unassembled WGS sequence"/>
</dbReference>
<reference evidence="13 14" key="1">
    <citation type="submission" date="2020-08" db="EMBL/GenBank/DDBJ databases">
        <title>A Genomic Blueprint of the Chicken Gut Microbiome.</title>
        <authorList>
            <person name="Gilroy R."/>
            <person name="Ravi A."/>
            <person name="Getino M."/>
            <person name="Pursley I."/>
            <person name="Horton D.L."/>
            <person name="Alikhan N.-F."/>
            <person name="Baker D."/>
            <person name="Gharbi K."/>
            <person name="Hall N."/>
            <person name="Watson M."/>
            <person name="Adriaenssens E.M."/>
            <person name="Foster-Nyarko E."/>
            <person name="Jarju S."/>
            <person name="Secka A."/>
            <person name="Antonio M."/>
            <person name="Oren A."/>
            <person name="Chaudhuri R."/>
            <person name="La Ragione R.M."/>
            <person name="Hildebrand F."/>
            <person name="Pallen M.J."/>
        </authorList>
    </citation>
    <scope>NUCLEOTIDE SEQUENCE [LARGE SCALE GENOMIC DNA]</scope>
    <source>
        <strain evidence="13 14">Sa1BUA13</strain>
    </source>
</reference>
<feature type="transmembrane region" description="Helical" evidence="11">
    <location>
        <begin position="341"/>
        <end position="363"/>
    </location>
</feature>
<evidence type="ECO:0000256" key="3">
    <source>
        <dbReference type="ARBA" id="ARBA00007931"/>
    </source>
</evidence>
<feature type="transmembrane region" description="Helical" evidence="11">
    <location>
        <begin position="6"/>
        <end position="25"/>
    </location>
</feature>
<keyword evidence="9 11" id="KW-0482">Metalloprotease</keyword>
<comment type="subcellular location">
    <subcellularLocation>
        <location evidence="2">Membrane</location>
        <topology evidence="2">Multi-pass membrane protein</topology>
    </subcellularLocation>
</comment>
<feature type="transmembrane region" description="Helical" evidence="11">
    <location>
        <begin position="392"/>
        <end position="411"/>
    </location>
</feature>
<evidence type="ECO:0000256" key="2">
    <source>
        <dbReference type="ARBA" id="ARBA00004141"/>
    </source>
</evidence>
<dbReference type="CDD" id="cd23081">
    <property type="entry name" value="cpPDZ_EcRseP-like"/>
    <property type="match status" value="1"/>
</dbReference>
<comment type="similarity">
    <text evidence="3 11">Belongs to the peptidase M50B family.</text>
</comment>
<dbReference type="InterPro" id="IPR008915">
    <property type="entry name" value="Peptidase_M50"/>
</dbReference>
<proteinExistence type="inferred from homology"/>
<keyword evidence="6 11" id="KW-0378">Hydrolase</keyword>
<evidence type="ECO:0000256" key="11">
    <source>
        <dbReference type="RuleBase" id="RU362031"/>
    </source>
</evidence>
<dbReference type="SMART" id="SM00228">
    <property type="entry name" value="PDZ"/>
    <property type="match status" value="1"/>
</dbReference>
<evidence type="ECO:0000256" key="4">
    <source>
        <dbReference type="ARBA" id="ARBA00022670"/>
    </source>
</evidence>
<comment type="cofactor">
    <cofactor evidence="1 11">
        <name>Zn(2+)</name>
        <dbReference type="ChEBI" id="CHEBI:29105"/>
    </cofactor>
</comment>